<feature type="compositionally biased region" description="Basic and acidic residues" evidence="6">
    <location>
        <begin position="717"/>
        <end position="736"/>
    </location>
</feature>
<dbReference type="PANTHER" id="PTHR46896">
    <property type="entry name" value="SENTRIN-SPECIFIC PROTEASE"/>
    <property type="match status" value="1"/>
</dbReference>
<evidence type="ECO:0000313" key="8">
    <source>
        <dbReference type="EMBL" id="CCE94109.1"/>
    </source>
</evidence>
<feature type="region of interest" description="Disordered" evidence="6">
    <location>
        <begin position="911"/>
        <end position="946"/>
    </location>
</feature>
<evidence type="ECO:0000259" key="7">
    <source>
        <dbReference type="PROSITE" id="PS50600"/>
    </source>
</evidence>
<organism evidence="8 9">
    <name type="scientific">Torulaspora delbrueckii</name>
    <name type="common">Yeast</name>
    <name type="synonym">Candida colliculosa</name>
    <dbReference type="NCBI Taxonomy" id="4950"/>
    <lineage>
        <taxon>Eukaryota</taxon>
        <taxon>Fungi</taxon>
        <taxon>Dikarya</taxon>
        <taxon>Ascomycota</taxon>
        <taxon>Saccharomycotina</taxon>
        <taxon>Saccharomycetes</taxon>
        <taxon>Saccharomycetales</taxon>
        <taxon>Saccharomycetaceae</taxon>
        <taxon>Torulaspora</taxon>
    </lineage>
</organism>
<dbReference type="eggNOG" id="KOG0779">
    <property type="taxonomic scope" value="Eukaryota"/>
</dbReference>
<dbReference type="KEGG" id="tdl:TDEL_0H02500"/>
<evidence type="ECO:0000313" key="9">
    <source>
        <dbReference type="Proteomes" id="UP000005627"/>
    </source>
</evidence>
<dbReference type="EMBL" id="HE616749">
    <property type="protein sequence ID" value="CCE94109.1"/>
    <property type="molecule type" value="Genomic_DNA"/>
</dbReference>
<evidence type="ECO:0000256" key="4">
    <source>
        <dbReference type="ARBA" id="ARBA00022786"/>
    </source>
</evidence>
<proteinExistence type="inferred from homology"/>
<evidence type="ECO:0000256" key="3">
    <source>
        <dbReference type="ARBA" id="ARBA00022670"/>
    </source>
</evidence>
<evidence type="ECO:0000256" key="1">
    <source>
        <dbReference type="ARBA" id="ARBA00005234"/>
    </source>
</evidence>
<protein>
    <recommendedName>
        <fullName evidence="7">Ubiquitin-like protease family profile domain-containing protein</fullName>
    </recommendedName>
</protein>
<dbReference type="GO" id="GO:0006508">
    <property type="term" value="P:proteolysis"/>
    <property type="evidence" value="ECO:0007669"/>
    <property type="project" value="UniProtKB-KW"/>
</dbReference>
<dbReference type="AlphaFoldDB" id="G8ZZR5"/>
<dbReference type="MEROPS" id="C48.005"/>
<dbReference type="HOGENOM" id="CLU_008911_0_0_1"/>
<gene>
    <name evidence="8" type="primary">TDEL0H02500</name>
    <name evidence="8" type="ORF">TDEL_0H02500</name>
</gene>
<dbReference type="InterPro" id="IPR038765">
    <property type="entry name" value="Papain-like_cys_pep_sf"/>
</dbReference>
<keyword evidence="9" id="KW-1185">Reference proteome</keyword>
<dbReference type="GO" id="GO:0070139">
    <property type="term" value="F:SUMO-specific endopeptidase activity"/>
    <property type="evidence" value="ECO:0007669"/>
    <property type="project" value="TreeGrafter"/>
</dbReference>
<dbReference type="PANTHER" id="PTHR46896:SF3">
    <property type="entry name" value="FI06413P-RELATED"/>
    <property type="match status" value="1"/>
</dbReference>
<comment type="similarity">
    <text evidence="1">Belongs to the peptidase C48 family.</text>
</comment>
<keyword evidence="4" id="KW-0833">Ubl conjugation pathway</keyword>
<dbReference type="GO" id="GO:0007094">
    <property type="term" value="P:mitotic spindle assembly checkpoint signaling"/>
    <property type="evidence" value="ECO:0007669"/>
    <property type="project" value="EnsemblFungi"/>
</dbReference>
<evidence type="ECO:0000256" key="2">
    <source>
        <dbReference type="ARBA" id="ARBA00022553"/>
    </source>
</evidence>
<accession>G8ZZR5</accession>
<feature type="region of interest" description="Disordered" evidence="6">
    <location>
        <begin position="635"/>
        <end position="656"/>
    </location>
</feature>
<dbReference type="GO" id="GO:0030261">
    <property type="term" value="P:chromosome condensation"/>
    <property type="evidence" value="ECO:0007669"/>
    <property type="project" value="EnsemblFungi"/>
</dbReference>
<dbReference type="GeneID" id="11501273"/>
<sequence length="946" mass="107431">MSSKRRKTAGFVPVNNLFERNRMGSGQLRGGYGPVKRHTIQRDPDVVAKIDSGSIGQEILAQDVRDGTRELHVIDEVPRVDSGGLLVDTDQNTNNVSYTISGRISNIDSHNNVLERSKCLLIFRNDYDGPRICFKFQEQDIKNAYIDPQKDCQVILFDQEDLTIAFVLHKSRLIRIDTRTQATRNGDSTLDPTYVILWESTDSTKISRIRENLKQFQTCKIKVEASAESLMRNLSEYSVNETKSTPFLKKNLSSLERIRHSTQPSQAAHRIQVPSSPERPDTTKKMREIKPAGFYSKLTDHAFSRTRSQTPNLVQSKLFSIDDDKDFETPEKFTPRLCYKFDDGAGYTITNQDFKCLYNHDWINDTILDFFTKYYVERAIKESIIKREKVHIMSSFFYTKLISDPTDYYVNVQNWVTNCDLFNKQYVVVPINMNFHWFGCIITNLDAILRFFEKLSDNEKAKLARKPKDEPKVSPSPAGQDIISRLSSRSTTPLVAEEEDDDDSVSVSAPIIRILTFDSLRQTHSREIDPIKDFLIAYAKDKYGIDLDKSLIKMRTCAVPQQPNMSDCGVHVILNTMKFFENPMSTIEVWRSAKSKSKVSSRIINEYFERNKRSSARRDLRDVLWALQKEQIKTMEENNENPLQGDSSRVEEDEEDGDIEILEDLSKFQASLPQQKDTTSNLEAQQQRIEGPAKKKAQQENEQIMIESFNGGSTFKESSELPKEFRRYESPDDKSRVASSSMDGPSNRKYLESSPIRSSGGKGEATASGITSPYFGTSSLKGRSDAFESSGMKPLSSPIFIKPRDGNDDKHMTQPPSSILSEFPIAEADEREQSESSSFSDADESRVTISDKANDSDVNLLGYSDRGSSTQLRKDVEAELNEPIIGETIDLNYAGNLGSYHSELARKNVRDSHHKFQDRSAPDFRVSEKLSPDANDDVQSIASESD</sequence>
<dbReference type="GO" id="GO:0016926">
    <property type="term" value="P:protein desumoylation"/>
    <property type="evidence" value="ECO:0007669"/>
    <property type="project" value="EnsemblFungi"/>
</dbReference>
<dbReference type="RefSeq" id="XP_003683320.1">
    <property type="nucleotide sequence ID" value="XM_003683272.1"/>
</dbReference>
<dbReference type="InParanoid" id="G8ZZR5"/>
<feature type="domain" description="Ubiquitin-like protease family profile" evidence="7">
    <location>
        <begin position="347"/>
        <end position="579"/>
    </location>
</feature>
<dbReference type="GO" id="GO:0005634">
    <property type="term" value="C:nucleus"/>
    <property type="evidence" value="ECO:0007669"/>
    <property type="project" value="EnsemblFungi"/>
</dbReference>
<dbReference type="Pfam" id="PF02902">
    <property type="entry name" value="Peptidase_C48"/>
    <property type="match status" value="1"/>
</dbReference>
<evidence type="ECO:0000256" key="6">
    <source>
        <dbReference type="SAM" id="MobiDB-lite"/>
    </source>
</evidence>
<feature type="compositionally biased region" description="Polar residues" evidence="6">
    <location>
        <begin position="768"/>
        <end position="781"/>
    </location>
</feature>
<dbReference type="Gene3D" id="3.40.395.10">
    <property type="entry name" value="Adenoviral Proteinase, Chain A"/>
    <property type="match status" value="1"/>
</dbReference>
<feature type="compositionally biased region" description="Polar residues" evidence="6">
    <location>
        <begin position="937"/>
        <end position="946"/>
    </location>
</feature>
<feature type="region of interest" description="Disordered" evidence="6">
    <location>
        <begin position="673"/>
        <end position="872"/>
    </location>
</feature>
<feature type="compositionally biased region" description="Basic and acidic residues" evidence="6">
    <location>
        <begin position="911"/>
        <end position="931"/>
    </location>
</feature>
<evidence type="ECO:0000256" key="5">
    <source>
        <dbReference type="ARBA" id="ARBA00022801"/>
    </source>
</evidence>
<dbReference type="InterPro" id="IPR003653">
    <property type="entry name" value="Peptidase_C48_C"/>
</dbReference>
<name>G8ZZR5_TORDE</name>
<dbReference type="GO" id="GO:0016929">
    <property type="term" value="F:deSUMOylase activity"/>
    <property type="evidence" value="ECO:0007669"/>
    <property type="project" value="EnsemblFungi"/>
</dbReference>
<dbReference type="SUPFAM" id="SSF54001">
    <property type="entry name" value="Cysteine proteinases"/>
    <property type="match status" value="1"/>
</dbReference>
<reference evidence="8 9" key="1">
    <citation type="journal article" date="2011" name="Proc. Natl. Acad. Sci. U.S.A.">
        <title>Evolutionary erosion of yeast sex chromosomes by mating-type switching accidents.</title>
        <authorList>
            <person name="Gordon J.L."/>
            <person name="Armisen D."/>
            <person name="Proux-Wera E."/>
            <person name="Oheigeartaigh S.S."/>
            <person name="Byrne K.P."/>
            <person name="Wolfe K.H."/>
        </authorList>
    </citation>
    <scope>NUCLEOTIDE SEQUENCE [LARGE SCALE GENOMIC DNA]</scope>
    <source>
        <strain evidence="9">ATCC 10662 / CBS 1146 / NBRC 0425 / NCYC 2629 / NRRL Y-866</strain>
    </source>
</reference>
<dbReference type="InterPro" id="IPR051947">
    <property type="entry name" value="Sentrin-specific_protease"/>
</dbReference>
<dbReference type="OrthoDB" id="442460at2759"/>
<dbReference type="GO" id="GO:0003711">
    <property type="term" value="F:transcription elongation factor activity"/>
    <property type="evidence" value="ECO:0007669"/>
    <property type="project" value="EnsemblFungi"/>
</dbReference>
<dbReference type="Proteomes" id="UP000005627">
    <property type="component" value="Chromosome 8"/>
</dbReference>
<dbReference type="GO" id="GO:0005737">
    <property type="term" value="C:cytoplasm"/>
    <property type="evidence" value="ECO:0007669"/>
    <property type="project" value="TreeGrafter"/>
</dbReference>
<keyword evidence="5" id="KW-0378">Hydrolase</keyword>
<dbReference type="FunCoup" id="G8ZZR5">
    <property type="interactions" value="306"/>
</dbReference>
<feature type="compositionally biased region" description="Polar residues" evidence="6">
    <location>
        <begin position="673"/>
        <end position="688"/>
    </location>
</feature>
<keyword evidence="2" id="KW-0597">Phosphoprotein</keyword>
<dbReference type="STRING" id="1076872.G8ZZR5"/>
<dbReference type="GO" id="GO:0000785">
    <property type="term" value="C:chromatin"/>
    <property type="evidence" value="ECO:0007669"/>
    <property type="project" value="EnsemblFungi"/>
</dbReference>
<dbReference type="PROSITE" id="PS50600">
    <property type="entry name" value="ULP_PROTEASE"/>
    <property type="match status" value="1"/>
</dbReference>
<dbReference type="GO" id="GO:0006276">
    <property type="term" value="P:plasmid maintenance"/>
    <property type="evidence" value="ECO:0007669"/>
    <property type="project" value="EnsemblFungi"/>
</dbReference>
<keyword evidence="3" id="KW-0645">Protease</keyword>
<feature type="region of interest" description="Disordered" evidence="6">
    <location>
        <begin position="262"/>
        <end position="283"/>
    </location>
</feature>
<feature type="compositionally biased region" description="Basic and acidic residues" evidence="6">
    <location>
        <begin position="802"/>
        <end position="812"/>
    </location>
</feature>